<comment type="caution">
    <text evidence="2">The sequence shown here is derived from an EMBL/GenBank/DDBJ whole genome shotgun (WGS) entry which is preliminary data.</text>
</comment>
<organism evidence="2 3">
    <name type="scientific">Hallella colorans</name>
    <dbReference type="NCBI Taxonomy" id="1703337"/>
    <lineage>
        <taxon>Bacteria</taxon>
        <taxon>Pseudomonadati</taxon>
        <taxon>Bacteroidota</taxon>
        <taxon>Bacteroidia</taxon>
        <taxon>Bacteroidales</taxon>
        <taxon>Prevotellaceae</taxon>
        <taxon>Hallella</taxon>
    </lineage>
</organism>
<dbReference type="Proteomes" id="UP000245870">
    <property type="component" value="Unassembled WGS sequence"/>
</dbReference>
<sequence>MESTLLAGSPADGNNPGNPGGTHFAKPNYSIEEQLPNDNEEYEDNEW</sequence>
<name>A0A2U0U753_9BACT</name>
<evidence type="ECO:0000313" key="2">
    <source>
        <dbReference type="EMBL" id="PVX53453.1"/>
    </source>
</evidence>
<proteinExistence type="predicted"/>
<dbReference type="EMBL" id="QENY01000012">
    <property type="protein sequence ID" value="PVX53453.1"/>
    <property type="molecule type" value="Genomic_DNA"/>
</dbReference>
<protein>
    <submittedName>
        <fullName evidence="2">Uncharacterized protein</fullName>
    </submittedName>
</protein>
<keyword evidence="3" id="KW-1185">Reference proteome</keyword>
<feature type="region of interest" description="Disordered" evidence="1">
    <location>
        <begin position="1"/>
        <end position="47"/>
    </location>
</feature>
<feature type="compositionally biased region" description="Acidic residues" evidence="1">
    <location>
        <begin position="38"/>
        <end position="47"/>
    </location>
</feature>
<evidence type="ECO:0000256" key="1">
    <source>
        <dbReference type="SAM" id="MobiDB-lite"/>
    </source>
</evidence>
<gene>
    <name evidence="2" type="ORF">C7379_11234</name>
</gene>
<dbReference type="AlphaFoldDB" id="A0A2U0U753"/>
<reference evidence="2 3" key="1">
    <citation type="submission" date="2018-05" db="EMBL/GenBank/DDBJ databases">
        <title>Genomic Encyclopedia of Type Strains, Phase IV (KMG-IV): sequencing the most valuable type-strain genomes for metagenomic binning, comparative biology and taxonomic classification.</title>
        <authorList>
            <person name="Goeker M."/>
        </authorList>
    </citation>
    <scope>NUCLEOTIDE SEQUENCE [LARGE SCALE GENOMIC DNA]</scope>
    <source>
        <strain evidence="2 3">DSM 100333</strain>
    </source>
</reference>
<accession>A0A2U0U753</accession>
<evidence type="ECO:0000313" key="3">
    <source>
        <dbReference type="Proteomes" id="UP000245870"/>
    </source>
</evidence>